<name>A0ABS5QVV9_9LACO</name>
<dbReference type="CDD" id="cd00093">
    <property type="entry name" value="HTH_XRE"/>
    <property type="match status" value="1"/>
</dbReference>
<dbReference type="SUPFAM" id="SSF47413">
    <property type="entry name" value="lambda repressor-like DNA-binding domains"/>
    <property type="match status" value="1"/>
</dbReference>
<dbReference type="SMART" id="SM00530">
    <property type="entry name" value="HTH_XRE"/>
    <property type="match status" value="1"/>
</dbReference>
<dbReference type="PROSITE" id="PS50943">
    <property type="entry name" value="HTH_CROC1"/>
    <property type="match status" value="1"/>
</dbReference>
<comment type="caution">
    <text evidence="3">The sequence shown here is derived from an EMBL/GenBank/DDBJ whole genome shotgun (WGS) entry which is preliminary data.</text>
</comment>
<dbReference type="RefSeq" id="WP_213792993.1">
    <property type="nucleotide sequence ID" value="NZ_JAAMFJ010000002.1"/>
</dbReference>
<evidence type="ECO:0000313" key="3">
    <source>
        <dbReference type="EMBL" id="MBS9336434.1"/>
    </source>
</evidence>
<feature type="domain" description="HTH cro/C1-type" evidence="2">
    <location>
        <begin position="6"/>
        <end position="60"/>
    </location>
</feature>
<keyword evidence="4" id="KW-1185">Reference proteome</keyword>
<dbReference type="EMBL" id="JAAMFJ010000002">
    <property type="protein sequence ID" value="MBS9336434.1"/>
    <property type="molecule type" value="Genomic_DNA"/>
</dbReference>
<dbReference type="InterPro" id="IPR001387">
    <property type="entry name" value="Cro/C1-type_HTH"/>
</dbReference>
<evidence type="ECO:0000313" key="4">
    <source>
        <dbReference type="Proteomes" id="UP000735205"/>
    </source>
</evidence>
<reference evidence="3 4" key="1">
    <citation type="submission" date="2020-02" db="EMBL/GenBank/DDBJ databases">
        <title>Fructobacillus sp. isolated from paper mulberry of Taiwan.</title>
        <authorList>
            <person name="Lin S.-T."/>
        </authorList>
    </citation>
    <scope>NUCLEOTIDE SEQUENCE [LARGE SCALE GENOMIC DNA]</scope>
    <source>
        <strain evidence="3 4">M1-21</strain>
    </source>
</reference>
<proteinExistence type="predicted"/>
<keyword evidence="1" id="KW-0238">DNA-binding</keyword>
<dbReference type="PANTHER" id="PTHR46558">
    <property type="entry name" value="TRACRIPTIONAL REGULATORY PROTEIN-RELATED-RELATED"/>
    <property type="match status" value="1"/>
</dbReference>
<accession>A0ABS5QVV9</accession>
<sequence>MNGNRLKQLRKERGLTINQLHERTGISAPMIYKIEHDERKIGLHTLIKLADYFEMSLDDLVGRERGRDGKY</sequence>
<evidence type="ECO:0000259" key="2">
    <source>
        <dbReference type="PROSITE" id="PS50943"/>
    </source>
</evidence>
<dbReference type="Proteomes" id="UP000735205">
    <property type="component" value="Unassembled WGS sequence"/>
</dbReference>
<protein>
    <submittedName>
        <fullName evidence="3">Helix-turn-helix transcriptional regulator</fullName>
    </submittedName>
</protein>
<dbReference type="Gene3D" id="1.10.260.40">
    <property type="entry name" value="lambda repressor-like DNA-binding domains"/>
    <property type="match status" value="1"/>
</dbReference>
<dbReference type="Pfam" id="PF01381">
    <property type="entry name" value="HTH_3"/>
    <property type="match status" value="1"/>
</dbReference>
<evidence type="ECO:0000256" key="1">
    <source>
        <dbReference type="ARBA" id="ARBA00023125"/>
    </source>
</evidence>
<organism evidence="3 4">
    <name type="scientific">Fructobacillus papyrifericola</name>
    <dbReference type="NCBI Taxonomy" id="2713172"/>
    <lineage>
        <taxon>Bacteria</taxon>
        <taxon>Bacillati</taxon>
        <taxon>Bacillota</taxon>
        <taxon>Bacilli</taxon>
        <taxon>Lactobacillales</taxon>
        <taxon>Lactobacillaceae</taxon>
        <taxon>Fructobacillus</taxon>
    </lineage>
</organism>
<dbReference type="PANTHER" id="PTHR46558:SF11">
    <property type="entry name" value="HTH-TYPE TRANSCRIPTIONAL REGULATOR XRE"/>
    <property type="match status" value="1"/>
</dbReference>
<gene>
    <name evidence="3" type="ORF">G6R28_04195</name>
</gene>
<dbReference type="InterPro" id="IPR010982">
    <property type="entry name" value="Lambda_DNA-bd_dom_sf"/>
</dbReference>